<dbReference type="PROSITE" id="PS51257">
    <property type="entry name" value="PROKAR_LIPOPROTEIN"/>
    <property type="match status" value="1"/>
</dbReference>
<dbReference type="Proteomes" id="UP000463138">
    <property type="component" value="Unassembled WGS sequence"/>
</dbReference>
<organism evidence="3 4">
    <name type="scientific">Halopseudomonas laoshanensis</name>
    <dbReference type="NCBI Taxonomy" id="2268758"/>
    <lineage>
        <taxon>Bacteria</taxon>
        <taxon>Pseudomonadati</taxon>
        <taxon>Pseudomonadota</taxon>
        <taxon>Gammaproteobacteria</taxon>
        <taxon>Pseudomonadales</taxon>
        <taxon>Pseudomonadaceae</taxon>
        <taxon>Halopseudomonas</taxon>
    </lineage>
</organism>
<keyword evidence="1" id="KW-0732">Signal</keyword>
<evidence type="ECO:0000256" key="1">
    <source>
        <dbReference type="SAM" id="SignalP"/>
    </source>
</evidence>
<feature type="domain" description="ABC-type transport auxiliary lipoprotein component" evidence="2">
    <location>
        <begin position="35"/>
        <end position="194"/>
    </location>
</feature>
<keyword evidence="4" id="KW-1185">Reference proteome</keyword>
<dbReference type="SUPFAM" id="SSF159594">
    <property type="entry name" value="XCC0632-like"/>
    <property type="match status" value="1"/>
</dbReference>
<feature type="signal peptide" evidence="1">
    <location>
        <begin position="1"/>
        <end position="22"/>
    </location>
</feature>
<reference evidence="3 4" key="1">
    <citation type="submission" date="2018-07" db="EMBL/GenBank/DDBJ databases">
        <title>Pseudomonas laoshanensis sp. nov., isolated from soil.</title>
        <authorList>
            <person name="Sun J."/>
            <person name="Yu L."/>
            <person name="Wang M."/>
            <person name="Zhang C."/>
        </authorList>
    </citation>
    <scope>NUCLEOTIDE SEQUENCE [LARGE SCALE GENOMIC DNA]</scope>
    <source>
        <strain evidence="3 4">Y22</strain>
    </source>
</reference>
<protein>
    <submittedName>
        <fullName evidence="3">ABC transporter</fullName>
    </submittedName>
</protein>
<feature type="chain" id="PRO_5031513187" evidence="1">
    <location>
        <begin position="23"/>
        <end position="208"/>
    </location>
</feature>
<dbReference type="Pfam" id="PF03886">
    <property type="entry name" value="ABC_trans_aux"/>
    <property type="match status" value="1"/>
</dbReference>
<proteinExistence type="predicted"/>
<dbReference type="EMBL" id="QOVF01000002">
    <property type="protein sequence ID" value="KAA0694999.1"/>
    <property type="molecule type" value="Genomic_DNA"/>
</dbReference>
<evidence type="ECO:0000259" key="2">
    <source>
        <dbReference type="Pfam" id="PF03886"/>
    </source>
</evidence>
<evidence type="ECO:0000313" key="3">
    <source>
        <dbReference type="EMBL" id="KAA0694999.1"/>
    </source>
</evidence>
<evidence type="ECO:0000313" key="4">
    <source>
        <dbReference type="Proteomes" id="UP000463138"/>
    </source>
</evidence>
<sequence length="208" mass="22870">MIKRHTMTRTTMLAFAALWLSACTILPESEPLSVYQLPAPQMQPSAAGQSLPTLRINTPRTGFALSTPRMLVKPDGNQVSSYKGARWTDPVPVVLREHLAKAFTQQGSPARVSTDEHALHADVHLGSDLQQFQVRYDGLQPVAVIELDARLVNPNSREVLAARRFLVEQPLDNPQPPGVVEALKLASDELAEQVIAWTAESLEGYEAE</sequence>
<accession>A0A7V7KXQ5</accession>
<gene>
    <name evidence="3" type="ORF">DT594_09030</name>
</gene>
<dbReference type="OrthoDB" id="5795476at2"/>
<name>A0A7V7KXQ5_9GAMM</name>
<dbReference type="InterPro" id="IPR005586">
    <property type="entry name" value="ABC_trans_aux"/>
</dbReference>
<comment type="caution">
    <text evidence="3">The sequence shown here is derived from an EMBL/GenBank/DDBJ whole genome shotgun (WGS) entry which is preliminary data.</text>
</comment>
<dbReference type="Gene3D" id="3.40.50.10610">
    <property type="entry name" value="ABC-type transport auxiliary lipoprotein component"/>
    <property type="match status" value="1"/>
</dbReference>
<dbReference type="AlphaFoldDB" id="A0A7V7KXQ5"/>
<dbReference type="RefSeq" id="WP_149332372.1">
    <property type="nucleotide sequence ID" value="NZ_QOVF01000002.1"/>
</dbReference>